<evidence type="ECO:0000256" key="9">
    <source>
        <dbReference type="ARBA" id="ARBA00022553"/>
    </source>
</evidence>
<evidence type="ECO:0000256" key="8">
    <source>
        <dbReference type="ARBA" id="ARBA00022519"/>
    </source>
</evidence>
<dbReference type="PANTHER" id="PTHR30181:SF2">
    <property type="entry name" value="PTS SYSTEM MANNITOL-SPECIFIC EIICBA COMPONENT"/>
    <property type="match status" value="1"/>
</dbReference>
<evidence type="ECO:0000256" key="17">
    <source>
        <dbReference type="ARBA" id="ARBA00030684"/>
    </source>
</evidence>
<dbReference type="RefSeq" id="WP_107297486.1">
    <property type="nucleotide sequence ID" value="NZ_PYMB01000002.1"/>
</dbReference>
<evidence type="ECO:0000313" key="23">
    <source>
        <dbReference type="Proteomes" id="UP000241346"/>
    </source>
</evidence>
<dbReference type="Proteomes" id="UP000241346">
    <property type="component" value="Unassembled WGS sequence"/>
</dbReference>
<keyword evidence="7" id="KW-1003">Cell membrane</keyword>
<dbReference type="EMBL" id="PYMB01000002">
    <property type="protein sequence ID" value="PSW14237.1"/>
    <property type="molecule type" value="Genomic_DNA"/>
</dbReference>
<dbReference type="PROSITE" id="PS51094">
    <property type="entry name" value="PTS_EIIA_TYPE_2"/>
    <property type="match status" value="1"/>
</dbReference>
<evidence type="ECO:0000256" key="10">
    <source>
        <dbReference type="ARBA" id="ARBA00022597"/>
    </source>
</evidence>
<evidence type="ECO:0000256" key="16">
    <source>
        <dbReference type="ARBA" id="ARBA00023136"/>
    </source>
</evidence>
<organism evidence="22 23">
    <name type="scientific">Photobacterium rosenbergii</name>
    <dbReference type="NCBI Taxonomy" id="294936"/>
    <lineage>
        <taxon>Bacteria</taxon>
        <taxon>Pseudomonadati</taxon>
        <taxon>Pseudomonadota</taxon>
        <taxon>Gammaproteobacteria</taxon>
        <taxon>Vibrionales</taxon>
        <taxon>Vibrionaceae</taxon>
        <taxon>Photobacterium</taxon>
    </lineage>
</organism>
<comment type="catalytic activity">
    <reaction evidence="1">
        <text>D-mannitol(out) + N(pros)-phospho-L-histidyl-[protein] = D-mannitol 1-phosphate(in) + L-histidyl-[protein]</text>
        <dbReference type="Rhea" id="RHEA:33363"/>
        <dbReference type="Rhea" id="RHEA-COMP:9745"/>
        <dbReference type="Rhea" id="RHEA-COMP:9746"/>
        <dbReference type="ChEBI" id="CHEBI:16899"/>
        <dbReference type="ChEBI" id="CHEBI:29979"/>
        <dbReference type="ChEBI" id="CHEBI:61381"/>
        <dbReference type="ChEBI" id="CHEBI:64837"/>
        <dbReference type="EC" id="2.7.1.197"/>
    </reaction>
</comment>
<dbReference type="InterPro" id="IPR004718">
    <property type="entry name" value="PTS_IIC_mtl"/>
</dbReference>
<dbReference type="InterPro" id="IPR003352">
    <property type="entry name" value="PTS_EIIC"/>
</dbReference>
<dbReference type="InterPro" id="IPR013011">
    <property type="entry name" value="PTS_EIIB_2"/>
</dbReference>
<evidence type="ECO:0000256" key="11">
    <source>
        <dbReference type="ARBA" id="ARBA00022679"/>
    </source>
</evidence>
<feature type="transmembrane region" description="Helical" evidence="18">
    <location>
        <begin position="270"/>
        <end position="292"/>
    </location>
</feature>
<dbReference type="GO" id="GO:0090563">
    <property type="term" value="F:protein-phosphocysteine-sugar phosphotransferase activity"/>
    <property type="evidence" value="ECO:0007669"/>
    <property type="project" value="TreeGrafter"/>
</dbReference>
<dbReference type="InterPro" id="IPR002178">
    <property type="entry name" value="PTS_EIIA_type-2_dom"/>
</dbReference>
<dbReference type="InterPro" id="IPR036095">
    <property type="entry name" value="PTS_EIIB-like_sf"/>
</dbReference>
<dbReference type="InterPro" id="IPR016152">
    <property type="entry name" value="PTrfase/Anion_transptr"/>
</dbReference>
<dbReference type="Gene3D" id="3.40.930.10">
    <property type="entry name" value="Mannitol-specific EII, Chain A"/>
    <property type="match status" value="1"/>
</dbReference>
<evidence type="ECO:0000256" key="3">
    <source>
        <dbReference type="ARBA" id="ARBA00011738"/>
    </source>
</evidence>
<dbReference type="GO" id="GO:0005886">
    <property type="term" value="C:plasma membrane"/>
    <property type="evidence" value="ECO:0007669"/>
    <property type="project" value="UniProtKB-SubCell"/>
</dbReference>
<feature type="domain" description="PTS EIIC type-2" evidence="21">
    <location>
        <begin position="13"/>
        <end position="336"/>
    </location>
</feature>
<evidence type="ECO:0000259" key="19">
    <source>
        <dbReference type="PROSITE" id="PS51094"/>
    </source>
</evidence>
<comment type="caution">
    <text evidence="22">The sequence shown here is derived from an EMBL/GenBank/DDBJ whole genome shotgun (WGS) entry which is preliminary data.</text>
</comment>
<proteinExistence type="predicted"/>
<keyword evidence="13 18" id="KW-0812">Transmembrane</keyword>
<dbReference type="SUPFAM" id="SSF55804">
    <property type="entry name" value="Phoshotransferase/anion transport protein"/>
    <property type="match status" value="1"/>
</dbReference>
<dbReference type="Pfam" id="PF02378">
    <property type="entry name" value="PTS_EIIC"/>
    <property type="match status" value="1"/>
</dbReference>
<dbReference type="OrthoDB" id="9814222at2"/>
<dbReference type="PROSITE" id="PS00372">
    <property type="entry name" value="PTS_EIIA_TYPE_2_HIS"/>
    <property type="match status" value="1"/>
</dbReference>
<keyword evidence="14" id="KW-0418">Kinase</keyword>
<evidence type="ECO:0000256" key="14">
    <source>
        <dbReference type="ARBA" id="ARBA00022777"/>
    </source>
</evidence>
<dbReference type="Pfam" id="PF00359">
    <property type="entry name" value="PTS_EIIA_2"/>
    <property type="match status" value="1"/>
</dbReference>
<evidence type="ECO:0000259" key="20">
    <source>
        <dbReference type="PROSITE" id="PS51099"/>
    </source>
</evidence>
<dbReference type="NCBIfam" id="TIGR00851">
    <property type="entry name" value="mtlA"/>
    <property type="match status" value="1"/>
</dbReference>
<dbReference type="PANTHER" id="PTHR30181">
    <property type="entry name" value="MANNITOL PERMEASE IIC COMPONENT"/>
    <property type="match status" value="1"/>
</dbReference>
<keyword evidence="12" id="KW-0598">Phosphotransferase system</keyword>
<keyword evidence="10" id="KW-0762">Sugar transport</keyword>
<dbReference type="FunFam" id="3.40.50.2300:FF:000047">
    <property type="entry name" value="PTS system mannitol-specific transporter subunit IICBA"/>
    <property type="match status" value="1"/>
</dbReference>
<evidence type="ECO:0000313" key="22">
    <source>
        <dbReference type="EMBL" id="PSW14237.1"/>
    </source>
</evidence>
<dbReference type="GO" id="GO:0009401">
    <property type="term" value="P:phosphoenolpyruvate-dependent sugar phosphotransferase system"/>
    <property type="evidence" value="ECO:0007669"/>
    <property type="project" value="UniProtKB-KW"/>
</dbReference>
<evidence type="ECO:0000259" key="21">
    <source>
        <dbReference type="PROSITE" id="PS51104"/>
    </source>
</evidence>
<dbReference type="InterPro" id="IPR029503">
    <property type="entry name" value="PTS_EIIB_mannitol"/>
</dbReference>
<evidence type="ECO:0000256" key="4">
    <source>
        <dbReference type="ARBA" id="ARBA00011909"/>
    </source>
</evidence>
<evidence type="ECO:0000256" key="5">
    <source>
        <dbReference type="ARBA" id="ARBA00015039"/>
    </source>
</evidence>
<feature type="transmembrane region" description="Helical" evidence="18">
    <location>
        <begin position="162"/>
        <end position="182"/>
    </location>
</feature>
<dbReference type="NCBIfam" id="NF011663">
    <property type="entry name" value="PRK15083.1"/>
    <property type="match status" value="1"/>
</dbReference>
<dbReference type="PROSITE" id="PS51099">
    <property type="entry name" value="PTS_EIIB_TYPE_2"/>
    <property type="match status" value="1"/>
</dbReference>
<feature type="transmembrane region" description="Helical" evidence="18">
    <location>
        <begin position="312"/>
        <end position="334"/>
    </location>
</feature>
<evidence type="ECO:0000256" key="6">
    <source>
        <dbReference type="ARBA" id="ARBA00022448"/>
    </source>
</evidence>
<feature type="domain" description="PTS EIIB type-2" evidence="20">
    <location>
        <begin position="383"/>
        <end position="477"/>
    </location>
</feature>
<dbReference type="CDD" id="cd00211">
    <property type="entry name" value="PTS_IIA_fru"/>
    <property type="match status" value="1"/>
</dbReference>
<dbReference type="EC" id="2.7.1.197" evidence="4"/>
<dbReference type="PROSITE" id="PS51104">
    <property type="entry name" value="PTS_EIIC_TYPE_2"/>
    <property type="match status" value="1"/>
</dbReference>
<keyword evidence="6" id="KW-0813">Transport</keyword>
<accession>A0A2T3NGS7</accession>
<dbReference type="AlphaFoldDB" id="A0A2T3NGS7"/>
<evidence type="ECO:0000256" key="12">
    <source>
        <dbReference type="ARBA" id="ARBA00022683"/>
    </source>
</evidence>
<dbReference type="GO" id="GO:0022872">
    <property type="term" value="F:protein-N(PI)-phosphohistidine-mannitol phosphotransferase system transmembrane transporter activity"/>
    <property type="evidence" value="ECO:0007669"/>
    <property type="project" value="InterPro"/>
</dbReference>
<dbReference type="InterPro" id="IPR050893">
    <property type="entry name" value="Sugar_PTS"/>
</dbReference>
<feature type="transmembrane region" description="Helical" evidence="18">
    <location>
        <begin position="49"/>
        <end position="68"/>
    </location>
</feature>
<feature type="transmembrane region" description="Helical" evidence="18">
    <location>
        <begin position="214"/>
        <end position="235"/>
    </location>
</feature>
<sequence>MISPEAKIKVQNFGRFLSNMVMPNIGAFIAWGFITALFIPTGWLPNETLAKLVGPMITYLLPLLIGYTGGKLVAGERGGVVGAVTTMGVIVGTDIPMFMGAMIVGPLGGWAIKHFDKAVHGKIKSGFEMLVNNFSAGIIGMLCAILAYLMIGPFVKALSTALAAGVNALVNAGLLPLTSIFVEPAKVLFLNNAINHGIFSPLGIQQASEVGQSIFFLIEANPGPGMGLLLAYMVFGRGAAKRSAAGASIIHFFGGIHEIYFPYVLMNPRLILAVIAGGMTGVFTLTVFHAGLVSPASPGSIFAVMVMTPKASFLGVIASILASMGVSFLVASILMKTQRLPDEDEGDTALEEASARMHDMKTEAKGHRVPDTQAADMDMAGVSKIIVACDAGMGSSAMGASMLLKKVEAAGLDISVTNCAINSLPEDVDIVVTHQDLTDRARQHAAKAHHISIENFLDAGLYAKLVDKIVADKAAQNIDTAVAPINSGQADNAEEKPVFCLVASDIFLGLSAADKEEAIRFVGNKLIAAGYVEPGYVDAMLEREKQISTYLGESIAIPHGTVEAKDQVLKTGIVVCQYPEGILFGDDEDDIARLVIGIAAQNDEHIPVITAITNALDESDNIERLANTQSVQDVLDILAVRK</sequence>
<dbReference type="SUPFAM" id="SSF52794">
    <property type="entry name" value="PTS system IIB component-like"/>
    <property type="match status" value="1"/>
</dbReference>
<comment type="subcellular location">
    <subcellularLocation>
        <location evidence="2">Cell inner membrane</location>
        <topology evidence="2">Multi-pass membrane protein</topology>
    </subcellularLocation>
</comment>
<keyword evidence="16 18" id="KW-0472">Membrane</keyword>
<evidence type="ECO:0000256" key="18">
    <source>
        <dbReference type="SAM" id="Phobius"/>
    </source>
</evidence>
<reference evidence="22 23" key="1">
    <citation type="submission" date="2018-03" db="EMBL/GenBank/DDBJ databases">
        <title>Whole genome sequencing of Histamine producing bacteria.</title>
        <authorList>
            <person name="Butler K."/>
        </authorList>
    </citation>
    <scope>NUCLEOTIDE SEQUENCE [LARGE SCALE GENOMIC DNA]</scope>
    <source>
        <strain evidence="22 23">DSM 19138</strain>
    </source>
</reference>
<dbReference type="Gene3D" id="3.40.50.2300">
    <property type="match status" value="1"/>
</dbReference>
<evidence type="ECO:0000256" key="1">
    <source>
        <dbReference type="ARBA" id="ARBA00001655"/>
    </source>
</evidence>
<evidence type="ECO:0000256" key="2">
    <source>
        <dbReference type="ARBA" id="ARBA00004429"/>
    </source>
</evidence>
<feature type="transmembrane region" description="Helical" evidence="18">
    <location>
        <begin position="134"/>
        <end position="155"/>
    </location>
</feature>
<dbReference type="Pfam" id="PF02302">
    <property type="entry name" value="PTS_IIB"/>
    <property type="match status" value="1"/>
</dbReference>
<dbReference type="InterPro" id="IPR003501">
    <property type="entry name" value="PTS_EIIB_2/3"/>
</dbReference>
<keyword evidence="9" id="KW-0597">Phosphoprotein</keyword>
<evidence type="ECO:0000256" key="15">
    <source>
        <dbReference type="ARBA" id="ARBA00022989"/>
    </source>
</evidence>
<dbReference type="GO" id="GO:0016301">
    <property type="term" value="F:kinase activity"/>
    <property type="evidence" value="ECO:0007669"/>
    <property type="project" value="UniProtKB-KW"/>
</dbReference>
<comment type="subunit">
    <text evidence="3">Homodimer.</text>
</comment>
<evidence type="ECO:0000256" key="7">
    <source>
        <dbReference type="ARBA" id="ARBA00022475"/>
    </source>
</evidence>
<feature type="domain" description="PTS EIIA type-2" evidence="19">
    <location>
        <begin position="499"/>
        <end position="641"/>
    </location>
</feature>
<protein>
    <recommendedName>
        <fullName evidence="5">PTS system mannitol-specific EIICBA component</fullName>
        <ecNumber evidence="4">2.7.1.197</ecNumber>
    </recommendedName>
    <alternativeName>
        <fullName evidence="17">EIICBA-Mtl</fullName>
    </alternativeName>
</protein>
<keyword evidence="11" id="KW-0808">Transferase</keyword>
<dbReference type="InterPro" id="IPR013014">
    <property type="entry name" value="PTS_EIIC_2"/>
</dbReference>
<feature type="transmembrane region" description="Helical" evidence="18">
    <location>
        <begin position="80"/>
        <end position="104"/>
    </location>
</feature>
<gene>
    <name evidence="22" type="ORF">C9J01_07250</name>
</gene>
<keyword evidence="8" id="KW-0997">Cell inner membrane</keyword>
<dbReference type="CDD" id="cd05567">
    <property type="entry name" value="PTS_IIB_mannitol"/>
    <property type="match status" value="1"/>
</dbReference>
<feature type="transmembrane region" description="Helical" evidence="18">
    <location>
        <begin position="21"/>
        <end position="43"/>
    </location>
</feature>
<name>A0A2T3NGS7_9GAMM</name>
<keyword evidence="15 18" id="KW-1133">Transmembrane helix</keyword>
<evidence type="ECO:0000256" key="13">
    <source>
        <dbReference type="ARBA" id="ARBA00022692"/>
    </source>
</evidence>